<accession>A0ACB7WLC0</accession>
<gene>
    <name evidence="1" type="ORF">IHE45_03G073900</name>
</gene>
<evidence type="ECO:0000313" key="2">
    <source>
        <dbReference type="Proteomes" id="UP000827976"/>
    </source>
</evidence>
<name>A0ACB7WLC0_DIOAL</name>
<organism evidence="1 2">
    <name type="scientific">Dioscorea alata</name>
    <name type="common">Purple yam</name>
    <dbReference type="NCBI Taxonomy" id="55571"/>
    <lineage>
        <taxon>Eukaryota</taxon>
        <taxon>Viridiplantae</taxon>
        <taxon>Streptophyta</taxon>
        <taxon>Embryophyta</taxon>
        <taxon>Tracheophyta</taxon>
        <taxon>Spermatophyta</taxon>
        <taxon>Magnoliopsida</taxon>
        <taxon>Liliopsida</taxon>
        <taxon>Dioscoreales</taxon>
        <taxon>Dioscoreaceae</taxon>
        <taxon>Dioscorea</taxon>
    </lineage>
</organism>
<dbReference type="EMBL" id="CM037013">
    <property type="protein sequence ID" value="KAH7689094.1"/>
    <property type="molecule type" value="Genomic_DNA"/>
</dbReference>
<keyword evidence="2" id="KW-1185">Reference proteome</keyword>
<proteinExistence type="predicted"/>
<reference evidence="2" key="1">
    <citation type="journal article" date="2022" name="Nat. Commun.">
        <title>Chromosome evolution and the genetic basis of agronomically important traits in greater yam.</title>
        <authorList>
            <person name="Bredeson J.V."/>
            <person name="Lyons J.B."/>
            <person name="Oniyinde I.O."/>
            <person name="Okereke N.R."/>
            <person name="Kolade O."/>
            <person name="Nnabue I."/>
            <person name="Nwadili C.O."/>
            <person name="Hribova E."/>
            <person name="Parker M."/>
            <person name="Nwogha J."/>
            <person name="Shu S."/>
            <person name="Carlson J."/>
            <person name="Kariba R."/>
            <person name="Muthemba S."/>
            <person name="Knop K."/>
            <person name="Barton G.J."/>
            <person name="Sherwood A.V."/>
            <person name="Lopez-Montes A."/>
            <person name="Asiedu R."/>
            <person name="Jamnadass R."/>
            <person name="Muchugi A."/>
            <person name="Goodstein D."/>
            <person name="Egesi C.N."/>
            <person name="Featherston J."/>
            <person name="Asfaw A."/>
            <person name="Simpson G.G."/>
            <person name="Dolezel J."/>
            <person name="Hendre P.S."/>
            <person name="Van Deynze A."/>
            <person name="Kumar P.L."/>
            <person name="Obidiegwu J.E."/>
            <person name="Bhattacharjee R."/>
            <person name="Rokhsar D.S."/>
        </authorList>
    </citation>
    <scope>NUCLEOTIDE SEQUENCE [LARGE SCALE GENOMIC DNA]</scope>
    <source>
        <strain evidence="2">cv. TDa95/00328</strain>
    </source>
</reference>
<evidence type="ECO:0000313" key="1">
    <source>
        <dbReference type="EMBL" id="KAH7689094.1"/>
    </source>
</evidence>
<comment type="caution">
    <text evidence="1">The sequence shown here is derived from an EMBL/GenBank/DDBJ whole genome shotgun (WGS) entry which is preliminary data.</text>
</comment>
<sequence length="787" mass="89025">MALRNSNDEKYLTKKEFLEIDHAILREDITFLQKYVEATSNGEIRRVNLSKDPLLNVMIAYNSKDGILLELINKMVPKDLMAKNKVGDTVLHVAAAKDRVAVATAIILKNEDLIKERNNNSETPLLKAAHFGSVNTFNYLLNSGSDILARNKDGANVLHCAISGNNPDFALKIAQQHQLLMITRNDNALTPLQLMVTIPEVIQSSLELGPAESLIYAIIPLNSHNESKKLREERDEEAPCKSTDSEQLKQYWTVDYEDSAENDKLPKESTAKSRKKILKNCQRYVTEGAFQMRCFIISILKILFTRVKELEEHKKKHAQTMNLVAYLARDPGYWDFIQKGMYNQLNDDINSQRMMSFMKEIDDNDECDDESDYNENDSSGKSSPNSPQKEEIPSCCLEIKNLISKQTNLISKQTKLIENQYELIKELKKEIVTKKEPEPPRWYDSPLIVGAKMGLDDFVEQILKACPQSAEINDMEGRNVLQVAIKYGHVNIVKIIAKMIEGPNPVLPSWLLSDVKGSEVTDDKVLPSQLSPSFHQDNNQKKEDDEKKNTILHYAAETTIKGEGLALQMRHEIKWFEMVKELLPKDMVYNRNKKEKTAQELFDENHAEMMKSGRNQLMDIGKTCSGLLAAVAFAASFNIPEGNDSDSPKNNTMTKFTDQGNHLSNQSDGYKVFAHAYMIGLSLSACSLILFLSLLTSNYRREAFRKSLPTKFALAGASFLLGLFALLVAFTSNAYLIIYGRGKPAEVKVLVILILEVTAFPLLWAVVWFFGGFGLGFSDFILKMFRR</sequence>
<dbReference type="Proteomes" id="UP000827976">
    <property type="component" value="Chromosome 3"/>
</dbReference>
<protein>
    <submittedName>
        <fullName evidence="1">Caskin/Ankyrin repeat-containing protein</fullName>
    </submittedName>
</protein>